<keyword evidence="4" id="KW-1185">Reference proteome</keyword>
<keyword evidence="2" id="KW-0472">Membrane</keyword>
<organism evidence="3 4">
    <name type="scientific">Pontibacillus salipaludis</name>
    <dbReference type="NCBI Taxonomy" id="1697394"/>
    <lineage>
        <taxon>Bacteria</taxon>
        <taxon>Bacillati</taxon>
        <taxon>Bacillota</taxon>
        <taxon>Bacilli</taxon>
        <taxon>Bacillales</taxon>
        <taxon>Bacillaceae</taxon>
        <taxon>Pontibacillus</taxon>
    </lineage>
</organism>
<keyword evidence="2" id="KW-1133">Transmembrane helix</keyword>
<feature type="transmembrane region" description="Helical" evidence="2">
    <location>
        <begin position="7"/>
        <end position="27"/>
    </location>
</feature>
<evidence type="ECO:0000313" key="4">
    <source>
        <dbReference type="Proteomes" id="UP000642571"/>
    </source>
</evidence>
<gene>
    <name evidence="3" type="ORF">GCM10011389_25460</name>
</gene>
<dbReference type="Proteomes" id="UP000642571">
    <property type="component" value="Unassembled WGS sequence"/>
</dbReference>
<keyword evidence="2" id="KW-0812">Transmembrane</keyword>
<comment type="caution">
    <text evidence="3">The sequence shown here is derived from an EMBL/GenBank/DDBJ whole genome shotgun (WGS) entry which is preliminary data.</text>
</comment>
<dbReference type="EMBL" id="BMIN01000011">
    <property type="protein sequence ID" value="GGD16607.1"/>
    <property type="molecule type" value="Genomic_DNA"/>
</dbReference>
<feature type="coiled-coil region" evidence="1">
    <location>
        <begin position="89"/>
        <end position="116"/>
    </location>
</feature>
<dbReference type="RefSeq" id="WP_188654326.1">
    <property type="nucleotide sequence ID" value="NZ_BMIN01000011.1"/>
</dbReference>
<reference evidence="4" key="1">
    <citation type="journal article" date="2019" name="Int. J. Syst. Evol. Microbiol.">
        <title>The Global Catalogue of Microorganisms (GCM) 10K type strain sequencing project: providing services to taxonomists for standard genome sequencing and annotation.</title>
        <authorList>
            <consortium name="The Broad Institute Genomics Platform"/>
            <consortium name="The Broad Institute Genome Sequencing Center for Infectious Disease"/>
            <person name="Wu L."/>
            <person name="Ma J."/>
        </authorList>
    </citation>
    <scope>NUCLEOTIDE SEQUENCE [LARGE SCALE GENOMIC DNA]</scope>
    <source>
        <strain evidence="4">CGMCC 1.15353</strain>
    </source>
</reference>
<evidence type="ECO:0000313" key="3">
    <source>
        <dbReference type="EMBL" id="GGD16607.1"/>
    </source>
</evidence>
<protein>
    <submittedName>
        <fullName evidence="3">Uncharacterized protein</fullName>
    </submittedName>
</protein>
<sequence>MSKVTKVSLSVMVASILTIGILFAVIITQGTHEAGDEGVAETAGGSNVENAVEEETHFDGIGKKVETVHYKFNDALGHGKYESLNQQDFNGLKDTVKQLESLLDKTEDELIKKDLENALYYLQAARFERGTKELKIVHRILHDLDYNINGPTSDNKEWGYTYFGNGQSVPK</sequence>
<accession>A0ABQ1Q7R1</accession>
<keyword evidence="1" id="KW-0175">Coiled coil</keyword>
<evidence type="ECO:0000256" key="1">
    <source>
        <dbReference type="SAM" id="Coils"/>
    </source>
</evidence>
<evidence type="ECO:0000256" key="2">
    <source>
        <dbReference type="SAM" id="Phobius"/>
    </source>
</evidence>
<name>A0ABQ1Q7R1_9BACI</name>
<proteinExistence type="predicted"/>